<proteinExistence type="predicted"/>
<dbReference type="InterPro" id="IPR007887">
    <property type="entry name" value="MecA_N"/>
</dbReference>
<comment type="catalytic activity">
    <reaction evidence="3">
        <text>Preferential cleavage: (Ac)2-L-Lys-D-Ala-|-D-Ala. Also transpeptidation of peptidyl-alanyl moieties that are N-acyl substituents of D-alanine.</text>
        <dbReference type="EC" id="3.4.16.4"/>
    </reaction>
</comment>
<feature type="signal peptide" evidence="4">
    <location>
        <begin position="1"/>
        <end position="21"/>
    </location>
</feature>
<evidence type="ECO:0000256" key="2">
    <source>
        <dbReference type="ARBA" id="ARBA00012448"/>
    </source>
</evidence>
<evidence type="ECO:0000256" key="1">
    <source>
        <dbReference type="ARBA" id="ARBA00004752"/>
    </source>
</evidence>
<dbReference type="Pfam" id="PF03717">
    <property type="entry name" value="PBP_dimer"/>
    <property type="match status" value="1"/>
</dbReference>
<feature type="domain" description="NTF2-like N-terminal transpeptidase" evidence="6">
    <location>
        <begin position="25"/>
        <end position="148"/>
    </location>
</feature>
<keyword evidence="8" id="KW-1185">Reference proteome</keyword>
<feature type="domain" description="Penicillin-binding protein dimerisation" evidence="5">
    <location>
        <begin position="156"/>
        <end position="291"/>
    </location>
</feature>
<evidence type="ECO:0000256" key="4">
    <source>
        <dbReference type="SAM" id="SignalP"/>
    </source>
</evidence>
<evidence type="ECO:0000256" key="3">
    <source>
        <dbReference type="ARBA" id="ARBA00034000"/>
    </source>
</evidence>
<protein>
    <recommendedName>
        <fullName evidence="2">serine-type D-Ala-D-Ala carboxypeptidase</fullName>
        <ecNumber evidence="2">3.4.16.4</ecNumber>
    </recommendedName>
</protein>
<evidence type="ECO:0000259" key="5">
    <source>
        <dbReference type="Pfam" id="PF03717"/>
    </source>
</evidence>
<evidence type="ECO:0000313" key="8">
    <source>
        <dbReference type="Proteomes" id="UP001197974"/>
    </source>
</evidence>
<name>A0ABY9JT71_9BACI</name>
<dbReference type="Pfam" id="PF05223">
    <property type="entry name" value="MecA_N"/>
    <property type="match status" value="1"/>
</dbReference>
<dbReference type="InterPro" id="IPR005311">
    <property type="entry name" value="PBP_dimer"/>
</dbReference>
<keyword evidence="4" id="KW-0732">Signal</keyword>
<organism evidence="7 8">
    <name type="scientific">Bacillus carboniphilus</name>
    <dbReference type="NCBI Taxonomy" id="86663"/>
    <lineage>
        <taxon>Bacteria</taxon>
        <taxon>Bacillati</taxon>
        <taxon>Bacillota</taxon>
        <taxon>Bacilli</taxon>
        <taxon>Bacillales</taxon>
        <taxon>Bacillaceae</taxon>
        <taxon>Bacillus</taxon>
    </lineage>
</organism>
<reference evidence="7 8" key="1">
    <citation type="submission" date="2023-06" db="EMBL/GenBank/DDBJ databases">
        <title>Five Gram-positive bacteria isolated from mangrove sediments in Shenzhen, Guangdong, China.</title>
        <authorList>
            <person name="Yu S."/>
            <person name="Zheng W."/>
            <person name="Huang Y."/>
        </authorList>
    </citation>
    <scope>NUCLEOTIDE SEQUENCE [LARGE SCALE GENOMIC DNA]</scope>
    <source>
        <strain evidence="7 8">SaN35-3</strain>
    </source>
</reference>
<sequence length="298" mass="34220">MKRSWLVVVVGLLLFALSGCSEEPKPEEAFESYISQWNEQEFEKMYEQLSTESKENISKDDFVERYDTIYEDIEVNNLKVDFTKPEEEVTPDDEGIVELPFSVSMDTIAGPISFDHKATLQLEGEEDNQDWTINWDTSFIFKQLKEGDEVTLKSDVPTRGQLFDRDANGLAINGKVRWIGVVPEQMGEEEQLILEELSEVINISQDDIREKLQQGWVKNDPTQFVPIKGVIGEVDPRLEEIASVMTMEKTERVYPLGEKAAHVTGYIRQMYEEEAEEFTKKGYSSYEYIGAARLRASI</sequence>
<dbReference type="InterPro" id="IPR032710">
    <property type="entry name" value="NTF2-like_dom_sf"/>
</dbReference>
<gene>
    <name evidence="7" type="ORF">LC087_17905</name>
</gene>
<dbReference type="EC" id="3.4.16.4" evidence="2"/>
<evidence type="ECO:0000313" key="7">
    <source>
        <dbReference type="EMBL" id="WLR42537.1"/>
    </source>
</evidence>
<dbReference type="PROSITE" id="PS51257">
    <property type="entry name" value="PROKAR_LIPOPROTEIN"/>
    <property type="match status" value="1"/>
</dbReference>
<dbReference type="SUPFAM" id="SSF56519">
    <property type="entry name" value="Penicillin binding protein dimerisation domain"/>
    <property type="match status" value="1"/>
</dbReference>
<comment type="pathway">
    <text evidence="1">Cell wall biogenesis; peptidoglycan biosynthesis.</text>
</comment>
<dbReference type="SUPFAM" id="SSF54427">
    <property type="entry name" value="NTF2-like"/>
    <property type="match status" value="1"/>
</dbReference>
<dbReference type="Proteomes" id="UP001197974">
    <property type="component" value="Chromosome"/>
</dbReference>
<dbReference type="PANTHER" id="PTHR30627">
    <property type="entry name" value="PEPTIDOGLYCAN D,D-TRANSPEPTIDASE"/>
    <property type="match status" value="1"/>
</dbReference>
<dbReference type="RefSeq" id="WP_306019756.1">
    <property type="nucleotide sequence ID" value="NZ_CP129013.1"/>
</dbReference>
<dbReference type="InterPro" id="IPR050515">
    <property type="entry name" value="Beta-lactam/transpept"/>
</dbReference>
<dbReference type="InterPro" id="IPR036138">
    <property type="entry name" value="PBP_dimer_sf"/>
</dbReference>
<dbReference type="Gene3D" id="3.30.1390.30">
    <property type="entry name" value="Penicillin-binding protein 2a, domain 3"/>
    <property type="match status" value="1"/>
</dbReference>
<dbReference type="PANTHER" id="PTHR30627:SF25">
    <property type="entry name" value="PENICILLIN-BINDING PROTEIN 3"/>
    <property type="match status" value="1"/>
</dbReference>
<feature type="chain" id="PRO_5045308353" description="serine-type D-Ala-D-Ala carboxypeptidase" evidence="4">
    <location>
        <begin position="22"/>
        <end position="298"/>
    </location>
</feature>
<accession>A0ABY9JT71</accession>
<dbReference type="EMBL" id="CP129013">
    <property type="protein sequence ID" value="WLR42537.1"/>
    <property type="molecule type" value="Genomic_DNA"/>
</dbReference>
<evidence type="ECO:0000259" key="6">
    <source>
        <dbReference type="Pfam" id="PF05223"/>
    </source>
</evidence>
<dbReference type="Gene3D" id="3.90.1310.10">
    <property type="entry name" value="Penicillin-binding protein 2a (Domain 2)"/>
    <property type="match status" value="1"/>
</dbReference>
<dbReference type="Gene3D" id="3.10.450.100">
    <property type="entry name" value="NTF2-like, domain 1"/>
    <property type="match status" value="1"/>
</dbReference>